<dbReference type="SUPFAM" id="SSF46689">
    <property type="entry name" value="Homeodomain-like"/>
    <property type="match status" value="2"/>
</dbReference>
<dbReference type="Pfam" id="PF12852">
    <property type="entry name" value="Cupin_6"/>
    <property type="match status" value="1"/>
</dbReference>
<dbReference type="InterPro" id="IPR020449">
    <property type="entry name" value="Tscrpt_reg_AraC-type_HTH"/>
</dbReference>
<dbReference type="Pfam" id="PF12833">
    <property type="entry name" value="HTH_18"/>
    <property type="match status" value="1"/>
</dbReference>
<keyword evidence="1" id="KW-0805">Transcription regulation</keyword>
<dbReference type="InterPro" id="IPR018062">
    <property type="entry name" value="HTH_AraC-typ_CS"/>
</dbReference>
<dbReference type="RefSeq" id="WP_189581194.1">
    <property type="nucleotide sequence ID" value="NZ_BMZR01000001.1"/>
</dbReference>
<feature type="domain" description="HTH araC/xylS-type" evidence="5">
    <location>
        <begin position="268"/>
        <end position="366"/>
    </location>
</feature>
<keyword evidence="7" id="KW-1185">Reference proteome</keyword>
<dbReference type="EMBL" id="BMZR01000001">
    <property type="protein sequence ID" value="GHD27096.1"/>
    <property type="molecule type" value="Genomic_DNA"/>
</dbReference>
<feature type="compositionally biased region" description="Polar residues" evidence="4">
    <location>
        <begin position="245"/>
        <end position="254"/>
    </location>
</feature>
<dbReference type="InterPro" id="IPR032783">
    <property type="entry name" value="AraC_lig"/>
</dbReference>
<sequence>MDILSRLFDEMHLQKVQYITVKARGSWQLVQSRQDYLTFIVVISGEVHLCYGNDNNDRQVITANNMMMLTTQGSYACQSAPTVSNLTAKTIMPAHTEGQIGLEIDNTNSGQTNHAQSNHVQDNEAQFIVVRSQFDADMARPLLSALPASLPPVTQKHSAYNDVVHIGLQFFLLEVGLQRPGKTTMLERLAGMLMIECIREYVEQLEMASGSKDSINHTTDNTLDRTPSWINHPWQRDNDADHSGENNATSNGDENGNWLAALKDPYLSNTLYLMHRYPEDAWTLQGLAKASGLSRSGLNERFKQSVGITPLAYLSHYRLRLAARFLRQEQYSISKISELVGYASDHSFSGAFKRRYGQSPSHYRKAHSKKSKP</sequence>
<dbReference type="InterPro" id="IPR009057">
    <property type="entry name" value="Homeodomain-like_sf"/>
</dbReference>
<comment type="caution">
    <text evidence="6">The sequence shown here is derived from an EMBL/GenBank/DDBJ whole genome shotgun (WGS) entry which is preliminary data.</text>
</comment>
<proteinExistence type="predicted"/>
<feature type="compositionally biased region" description="Polar residues" evidence="4">
    <location>
        <begin position="211"/>
        <end position="229"/>
    </location>
</feature>
<evidence type="ECO:0000256" key="3">
    <source>
        <dbReference type="ARBA" id="ARBA00023163"/>
    </source>
</evidence>
<dbReference type="PRINTS" id="PR00032">
    <property type="entry name" value="HTHARAC"/>
</dbReference>
<dbReference type="PANTHER" id="PTHR46796">
    <property type="entry name" value="HTH-TYPE TRANSCRIPTIONAL ACTIVATOR RHAS-RELATED"/>
    <property type="match status" value="1"/>
</dbReference>
<reference evidence="7" key="1">
    <citation type="journal article" date="2019" name="Int. J. Syst. Evol. Microbiol.">
        <title>The Global Catalogue of Microorganisms (GCM) 10K type strain sequencing project: providing services to taxonomists for standard genome sequencing and annotation.</title>
        <authorList>
            <consortium name="The Broad Institute Genomics Platform"/>
            <consortium name="The Broad Institute Genome Sequencing Center for Infectious Disease"/>
            <person name="Wu L."/>
            <person name="Ma J."/>
        </authorList>
    </citation>
    <scope>NUCLEOTIDE SEQUENCE [LARGE SCALE GENOMIC DNA]</scope>
    <source>
        <strain evidence="7">KCTC 42280</strain>
    </source>
</reference>
<evidence type="ECO:0000256" key="4">
    <source>
        <dbReference type="SAM" id="MobiDB-lite"/>
    </source>
</evidence>
<feature type="compositionally biased region" description="Basic and acidic residues" evidence="4">
    <location>
        <begin position="234"/>
        <end position="244"/>
    </location>
</feature>
<dbReference type="SMART" id="SM00342">
    <property type="entry name" value="HTH_ARAC"/>
    <property type="match status" value="1"/>
</dbReference>
<evidence type="ECO:0000259" key="5">
    <source>
        <dbReference type="PROSITE" id="PS01124"/>
    </source>
</evidence>
<organism evidence="6 7">
    <name type="scientific">Psychrobacter glaciei</name>
    <dbReference type="NCBI Taxonomy" id="619771"/>
    <lineage>
        <taxon>Bacteria</taxon>
        <taxon>Pseudomonadati</taxon>
        <taxon>Pseudomonadota</taxon>
        <taxon>Gammaproteobacteria</taxon>
        <taxon>Moraxellales</taxon>
        <taxon>Moraxellaceae</taxon>
        <taxon>Psychrobacter</taxon>
    </lineage>
</organism>
<dbReference type="Gene3D" id="1.10.10.60">
    <property type="entry name" value="Homeodomain-like"/>
    <property type="match status" value="2"/>
</dbReference>
<evidence type="ECO:0000256" key="2">
    <source>
        <dbReference type="ARBA" id="ARBA00023125"/>
    </source>
</evidence>
<keyword evidence="3" id="KW-0804">Transcription</keyword>
<dbReference type="InterPro" id="IPR018060">
    <property type="entry name" value="HTH_AraC"/>
</dbReference>
<name>A0ABQ3GPE5_9GAMM</name>
<evidence type="ECO:0000313" key="6">
    <source>
        <dbReference type="EMBL" id="GHD27096.1"/>
    </source>
</evidence>
<evidence type="ECO:0000256" key="1">
    <source>
        <dbReference type="ARBA" id="ARBA00023015"/>
    </source>
</evidence>
<dbReference type="Proteomes" id="UP000610203">
    <property type="component" value="Unassembled WGS sequence"/>
</dbReference>
<keyword evidence="2" id="KW-0238">DNA-binding</keyword>
<feature type="region of interest" description="Disordered" evidence="4">
    <location>
        <begin position="210"/>
        <end position="256"/>
    </location>
</feature>
<gene>
    <name evidence="6" type="ORF">GCM10016272_04880</name>
</gene>
<dbReference type="PANTHER" id="PTHR46796:SF13">
    <property type="entry name" value="HTH-TYPE TRANSCRIPTIONAL ACTIVATOR RHAS"/>
    <property type="match status" value="1"/>
</dbReference>
<dbReference type="PROSITE" id="PS01124">
    <property type="entry name" value="HTH_ARAC_FAMILY_2"/>
    <property type="match status" value="1"/>
</dbReference>
<protein>
    <recommendedName>
        <fullName evidence="5">HTH araC/xylS-type domain-containing protein</fullName>
    </recommendedName>
</protein>
<dbReference type="PROSITE" id="PS00041">
    <property type="entry name" value="HTH_ARAC_FAMILY_1"/>
    <property type="match status" value="1"/>
</dbReference>
<accession>A0ABQ3GPE5</accession>
<evidence type="ECO:0000313" key="7">
    <source>
        <dbReference type="Proteomes" id="UP000610203"/>
    </source>
</evidence>
<dbReference type="InterPro" id="IPR050204">
    <property type="entry name" value="AraC_XylS_family_regulators"/>
</dbReference>